<dbReference type="InterPro" id="IPR036388">
    <property type="entry name" value="WH-like_DNA-bd_sf"/>
</dbReference>
<keyword evidence="1" id="KW-0805">Transcription regulation</keyword>
<dbReference type="PANTHER" id="PTHR44688">
    <property type="entry name" value="DNA-BINDING TRANSCRIPTIONAL ACTIVATOR DEVR_DOSR"/>
    <property type="match status" value="1"/>
</dbReference>
<accession>A0A1Y5SGW3</accession>
<evidence type="ECO:0000259" key="4">
    <source>
        <dbReference type="PROSITE" id="PS50043"/>
    </source>
</evidence>
<dbReference type="InterPro" id="IPR000792">
    <property type="entry name" value="Tscrpt_reg_LuxR_C"/>
</dbReference>
<organism evidence="5 6">
    <name type="scientific">Roseisalinus antarcticus</name>
    <dbReference type="NCBI Taxonomy" id="254357"/>
    <lineage>
        <taxon>Bacteria</taxon>
        <taxon>Pseudomonadati</taxon>
        <taxon>Pseudomonadota</taxon>
        <taxon>Alphaproteobacteria</taxon>
        <taxon>Rhodobacterales</taxon>
        <taxon>Roseobacteraceae</taxon>
        <taxon>Roseisalinus</taxon>
    </lineage>
</organism>
<dbReference type="PROSITE" id="PS50043">
    <property type="entry name" value="HTH_LUXR_2"/>
    <property type="match status" value="1"/>
</dbReference>
<protein>
    <submittedName>
        <fullName evidence="5">Transcriptional regulatory protein UhpA</fullName>
    </submittedName>
</protein>
<dbReference type="InterPro" id="IPR000014">
    <property type="entry name" value="PAS"/>
</dbReference>
<dbReference type="InterPro" id="IPR035965">
    <property type="entry name" value="PAS-like_dom_sf"/>
</dbReference>
<evidence type="ECO:0000256" key="1">
    <source>
        <dbReference type="ARBA" id="ARBA00023015"/>
    </source>
</evidence>
<dbReference type="GO" id="GO:0006355">
    <property type="term" value="P:regulation of DNA-templated transcription"/>
    <property type="evidence" value="ECO:0007669"/>
    <property type="project" value="InterPro"/>
</dbReference>
<dbReference type="EMBL" id="FWFZ01000005">
    <property type="protein sequence ID" value="SLN37433.1"/>
    <property type="molecule type" value="Genomic_DNA"/>
</dbReference>
<dbReference type="PRINTS" id="PR00038">
    <property type="entry name" value="HTHLUXR"/>
</dbReference>
<dbReference type="PANTHER" id="PTHR44688:SF16">
    <property type="entry name" value="DNA-BINDING TRANSCRIPTIONAL ACTIVATOR DEVR_DOSR"/>
    <property type="match status" value="1"/>
</dbReference>
<dbReference type="NCBIfam" id="TIGR00229">
    <property type="entry name" value="sensory_box"/>
    <property type="match status" value="1"/>
</dbReference>
<dbReference type="CDD" id="cd00130">
    <property type="entry name" value="PAS"/>
    <property type="match status" value="1"/>
</dbReference>
<evidence type="ECO:0000313" key="6">
    <source>
        <dbReference type="Proteomes" id="UP000193900"/>
    </source>
</evidence>
<name>A0A1Y5SGW3_9RHOB</name>
<sequence>MTNTVSIPYEYGMHSVPTDTALLAFDAAPVGIVMAEQRFIRACNGTFAAMLGYEVGDLVGRSFRVLYGSQEEFERIRDIGLSVLQQSGHYTDERLMRHRAGHGIWCRFRARTLDPRDPLARVVMSIAPIHDAEPIRLSKRERQVLELMSRRLTSKEIAARLGLSPRTVDDVRGRLIKRFGVRRAADLLGRLRGLG</sequence>
<keyword evidence="3" id="KW-0804">Transcription</keyword>
<dbReference type="SMART" id="SM00421">
    <property type="entry name" value="HTH_LUXR"/>
    <property type="match status" value="1"/>
</dbReference>
<dbReference type="SUPFAM" id="SSF55785">
    <property type="entry name" value="PYP-like sensor domain (PAS domain)"/>
    <property type="match status" value="1"/>
</dbReference>
<dbReference type="CDD" id="cd06170">
    <property type="entry name" value="LuxR_C_like"/>
    <property type="match status" value="1"/>
</dbReference>
<reference evidence="5 6" key="1">
    <citation type="submission" date="2017-03" db="EMBL/GenBank/DDBJ databases">
        <authorList>
            <person name="Afonso C.L."/>
            <person name="Miller P.J."/>
            <person name="Scott M.A."/>
            <person name="Spackman E."/>
            <person name="Goraichik I."/>
            <person name="Dimitrov K.M."/>
            <person name="Suarez D.L."/>
            <person name="Swayne D.E."/>
        </authorList>
    </citation>
    <scope>NUCLEOTIDE SEQUENCE [LARGE SCALE GENOMIC DNA]</scope>
    <source>
        <strain evidence="5 6">CECT 7023</strain>
    </source>
</reference>
<dbReference type="InterPro" id="IPR016032">
    <property type="entry name" value="Sig_transdc_resp-reg_C-effctor"/>
</dbReference>
<dbReference type="Gene3D" id="1.10.10.10">
    <property type="entry name" value="Winged helix-like DNA-binding domain superfamily/Winged helix DNA-binding domain"/>
    <property type="match status" value="1"/>
</dbReference>
<gene>
    <name evidence="5" type="primary">uhpA</name>
    <name evidence="5" type="ORF">ROA7023_01403</name>
</gene>
<dbReference type="AlphaFoldDB" id="A0A1Y5SGW3"/>
<dbReference type="SUPFAM" id="SSF46894">
    <property type="entry name" value="C-terminal effector domain of the bipartite response regulators"/>
    <property type="match status" value="1"/>
</dbReference>
<keyword evidence="2" id="KW-0238">DNA-binding</keyword>
<evidence type="ECO:0000256" key="3">
    <source>
        <dbReference type="ARBA" id="ARBA00023163"/>
    </source>
</evidence>
<evidence type="ECO:0000313" key="5">
    <source>
        <dbReference type="EMBL" id="SLN37433.1"/>
    </source>
</evidence>
<proteinExistence type="predicted"/>
<dbReference type="Gene3D" id="3.30.450.20">
    <property type="entry name" value="PAS domain"/>
    <property type="match status" value="1"/>
</dbReference>
<dbReference type="GO" id="GO:0003677">
    <property type="term" value="F:DNA binding"/>
    <property type="evidence" value="ECO:0007669"/>
    <property type="project" value="UniProtKB-KW"/>
</dbReference>
<dbReference type="Pfam" id="PF00196">
    <property type="entry name" value="GerE"/>
    <property type="match status" value="1"/>
</dbReference>
<dbReference type="Proteomes" id="UP000193900">
    <property type="component" value="Unassembled WGS sequence"/>
</dbReference>
<evidence type="ECO:0000256" key="2">
    <source>
        <dbReference type="ARBA" id="ARBA00023125"/>
    </source>
</evidence>
<dbReference type="Pfam" id="PF13426">
    <property type="entry name" value="PAS_9"/>
    <property type="match status" value="1"/>
</dbReference>
<feature type="domain" description="HTH luxR-type" evidence="4">
    <location>
        <begin position="130"/>
        <end position="195"/>
    </location>
</feature>
<keyword evidence="6" id="KW-1185">Reference proteome</keyword>